<dbReference type="InterPro" id="IPR036390">
    <property type="entry name" value="WH_DNA-bd_sf"/>
</dbReference>
<feature type="domain" description="Transcription regulator PadR N-terminal" evidence="1">
    <location>
        <begin position="27"/>
        <end position="82"/>
    </location>
</feature>
<name>A0A1C5AR91_9ACTN</name>
<sequence length="127" mass="13522">MDIERVRVTVAVAKVLSAFCADPSADRYGLELMRATGHPSGTLYPILLRLQRAGWVQTRWEDVDPVEAGRPPRRYYRLTGDGLVSARLELAALRGQLDGLAAGLGPGTAASPVLPRQVSAGIPGAVC</sequence>
<dbReference type="InterPro" id="IPR005149">
    <property type="entry name" value="Tscrpt_reg_PadR_N"/>
</dbReference>
<dbReference type="InterPro" id="IPR036388">
    <property type="entry name" value="WH-like_DNA-bd_sf"/>
</dbReference>
<gene>
    <name evidence="2" type="ORF">GA0070216_12378</name>
</gene>
<reference evidence="3" key="1">
    <citation type="submission" date="2016-06" db="EMBL/GenBank/DDBJ databases">
        <authorList>
            <person name="Varghese N."/>
            <person name="Submissions Spin"/>
        </authorList>
    </citation>
    <scope>NUCLEOTIDE SEQUENCE [LARGE SCALE GENOMIC DNA]</scope>
    <source>
        <strain evidence="3">DSM 44100</strain>
    </source>
</reference>
<keyword evidence="3" id="KW-1185">Reference proteome</keyword>
<dbReference type="Pfam" id="PF03551">
    <property type="entry name" value="PadR"/>
    <property type="match status" value="1"/>
</dbReference>
<dbReference type="EMBL" id="FMCU01000023">
    <property type="protein sequence ID" value="SCF47757.1"/>
    <property type="molecule type" value="Genomic_DNA"/>
</dbReference>
<dbReference type="Proteomes" id="UP000198797">
    <property type="component" value="Unassembled WGS sequence"/>
</dbReference>
<dbReference type="STRING" id="121616.GA0070216_12378"/>
<accession>A0A1C5AR91</accession>
<proteinExistence type="predicted"/>
<organism evidence="2 3">
    <name type="scientific">Micromonospora matsumotoense</name>
    <dbReference type="NCBI Taxonomy" id="121616"/>
    <lineage>
        <taxon>Bacteria</taxon>
        <taxon>Bacillati</taxon>
        <taxon>Actinomycetota</taxon>
        <taxon>Actinomycetes</taxon>
        <taxon>Micromonosporales</taxon>
        <taxon>Micromonosporaceae</taxon>
        <taxon>Micromonospora</taxon>
    </lineage>
</organism>
<dbReference type="OrthoDB" id="122286at2"/>
<evidence type="ECO:0000313" key="3">
    <source>
        <dbReference type="Proteomes" id="UP000198797"/>
    </source>
</evidence>
<dbReference type="RefSeq" id="WP_091252992.1">
    <property type="nucleotide sequence ID" value="NZ_FMCU01000023.1"/>
</dbReference>
<dbReference type="Gene3D" id="1.10.10.10">
    <property type="entry name" value="Winged helix-like DNA-binding domain superfamily/Winged helix DNA-binding domain"/>
    <property type="match status" value="1"/>
</dbReference>
<dbReference type="AlphaFoldDB" id="A0A1C5AR91"/>
<evidence type="ECO:0000313" key="2">
    <source>
        <dbReference type="EMBL" id="SCF47757.1"/>
    </source>
</evidence>
<dbReference type="SUPFAM" id="SSF46785">
    <property type="entry name" value="Winged helix' DNA-binding domain"/>
    <property type="match status" value="1"/>
</dbReference>
<evidence type="ECO:0000259" key="1">
    <source>
        <dbReference type="Pfam" id="PF03551"/>
    </source>
</evidence>
<protein>
    <submittedName>
        <fullName evidence="2">Transcriptional regulator, PadR family</fullName>
    </submittedName>
</protein>